<comment type="caution">
    <text evidence="1">The sequence shown here is derived from an EMBL/GenBank/DDBJ whole genome shotgun (WGS) entry which is preliminary data.</text>
</comment>
<evidence type="ECO:0000313" key="1">
    <source>
        <dbReference type="EMBL" id="MFC7060316.1"/>
    </source>
</evidence>
<dbReference type="RefSeq" id="WP_204706158.1">
    <property type="nucleotide sequence ID" value="NZ_JBHSZV010000004.1"/>
</dbReference>
<organism evidence="1 2">
    <name type="scientific">Halobacillus seohaensis</name>
    <dbReference type="NCBI Taxonomy" id="447421"/>
    <lineage>
        <taxon>Bacteria</taxon>
        <taxon>Bacillati</taxon>
        <taxon>Bacillota</taxon>
        <taxon>Bacilli</taxon>
        <taxon>Bacillales</taxon>
        <taxon>Bacillaceae</taxon>
        <taxon>Halobacillus</taxon>
    </lineage>
</organism>
<dbReference type="Pfam" id="PF10925">
    <property type="entry name" value="DUF2680"/>
    <property type="match status" value="1"/>
</dbReference>
<reference evidence="2" key="1">
    <citation type="journal article" date="2019" name="Int. J. Syst. Evol. Microbiol.">
        <title>The Global Catalogue of Microorganisms (GCM) 10K type strain sequencing project: providing services to taxonomists for standard genome sequencing and annotation.</title>
        <authorList>
            <consortium name="The Broad Institute Genomics Platform"/>
            <consortium name="The Broad Institute Genome Sequencing Center for Infectious Disease"/>
            <person name="Wu L."/>
            <person name="Ma J."/>
        </authorList>
    </citation>
    <scope>NUCLEOTIDE SEQUENCE [LARGE SCALE GENOMIC DNA]</scope>
    <source>
        <strain evidence="2">CGMCC 4.1621</strain>
    </source>
</reference>
<dbReference type="Proteomes" id="UP001596410">
    <property type="component" value="Unassembled WGS sequence"/>
</dbReference>
<dbReference type="InterPro" id="IPR024485">
    <property type="entry name" value="DUF2680"/>
</dbReference>
<sequence>MNKVWLGLIVAFLLSIGTMGFLPSETEAEGFSDVKLTEEQQKEMAILQKEAFNQKKEIINKYVEYGVFNEEKGLKMISKFEDHYNKLEQNDFVPKWDQHHKKHHKKD</sequence>
<evidence type="ECO:0000313" key="2">
    <source>
        <dbReference type="Proteomes" id="UP001596410"/>
    </source>
</evidence>
<dbReference type="EMBL" id="JBHSZV010000004">
    <property type="protein sequence ID" value="MFC7060316.1"/>
    <property type="molecule type" value="Genomic_DNA"/>
</dbReference>
<accession>A0ABW2EH75</accession>
<protein>
    <submittedName>
        <fullName evidence="1">DUF2680 domain-containing protein</fullName>
    </submittedName>
</protein>
<name>A0ABW2EH75_9BACI</name>
<proteinExistence type="predicted"/>
<gene>
    <name evidence="1" type="ORF">ACFQIC_00335</name>
</gene>
<keyword evidence="2" id="KW-1185">Reference proteome</keyword>